<feature type="compositionally biased region" description="Acidic residues" evidence="2">
    <location>
        <begin position="346"/>
        <end position="356"/>
    </location>
</feature>
<name>A0A3P6WC60_HYMDI</name>
<feature type="compositionally biased region" description="Low complexity" evidence="2">
    <location>
        <begin position="892"/>
        <end position="907"/>
    </location>
</feature>
<accession>A0A3P6WC60</accession>
<feature type="compositionally biased region" description="Low complexity" evidence="2">
    <location>
        <begin position="514"/>
        <end position="524"/>
    </location>
</feature>
<dbReference type="SUPFAM" id="SSF48350">
    <property type="entry name" value="GTPase activation domain, GAP"/>
    <property type="match status" value="1"/>
</dbReference>
<dbReference type="Proteomes" id="UP000274504">
    <property type="component" value="Unassembled WGS sequence"/>
</dbReference>
<feature type="compositionally biased region" description="Polar residues" evidence="2">
    <location>
        <begin position="483"/>
        <end position="495"/>
    </location>
</feature>
<keyword evidence="1" id="KW-0343">GTPase activation</keyword>
<feature type="compositionally biased region" description="Basic residues" evidence="2">
    <location>
        <begin position="462"/>
        <end position="476"/>
    </location>
</feature>
<dbReference type="InterPro" id="IPR023152">
    <property type="entry name" value="RasGAP_CS"/>
</dbReference>
<dbReference type="AlphaFoldDB" id="A0A3P6WC60"/>
<feature type="compositionally biased region" description="Low complexity" evidence="2">
    <location>
        <begin position="804"/>
        <end position="813"/>
    </location>
</feature>
<evidence type="ECO:0000256" key="2">
    <source>
        <dbReference type="SAM" id="MobiDB-lite"/>
    </source>
</evidence>
<feature type="region of interest" description="Disordered" evidence="2">
    <location>
        <begin position="147"/>
        <end position="174"/>
    </location>
</feature>
<dbReference type="PROSITE" id="PS50018">
    <property type="entry name" value="RAS_GTPASE_ACTIV_2"/>
    <property type="match status" value="1"/>
</dbReference>
<evidence type="ECO:0000313" key="5">
    <source>
        <dbReference type="Proteomes" id="UP000274504"/>
    </source>
</evidence>
<feature type="region of interest" description="Disordered" evidence="2">
    <location>
        <begin position="624"/>
        <end position="649"/>
    </location>
</feature>
<reference evidence="4 5" key="1">
    <citation type="submission" date="2018-11" db="EMBL/GenBank/DDBJ databases">
        <authorList>
            <consortium name="Pathogen Informatics"/>
        </authorList>
    </citation>
    <scope>NUCLEOTIDE SEQUENCE [LARGE SCALE GENOMIC DNA]</scope>
</reference>
<feature type="region of interest" description="Disordered" evidence="2">
    <location>
        <begin position="679"/>
        <end position="706"/>
    </location>
</feature>
<evidence type="ECO:0000313" key="4">
    <source>
        <dbReference type="EMBL" id="VDL14383.1"/>
    </source>
</evidence>
<feature type="compositionally biased region" description="Low complexity" evidence="2">
    <location>
        <begin position="569"/>
        <end position="581"/>
    </location>
</feature>
<organism evidence="4 5">
    <name type="scientific">Hymenolepis diminuta</name>
    <name type="common">Rat tapeworm</name>
    <dbReference type="NCBI Taxonomy" id="6216"/>
    <lineage>
        <taxon>Eukaryota</taxon>
        <taxon>Metazoa</taxon>
        <taxon>Spiralia</taxon>
        <taxon>Lophotrochozoa</taxon>
        <taxon>Platyhelminthes</taxon>
        <taxon>Cestoda</taxon>
        <taxon>Eucestoda</taxon>
        <taxon>Cyclophyllidea</taxon>
        <taxon>Hymenolepididae</taxon>
        <taxon>Hymenolepis</taxon>
    </lineage>
</organism>
<dbReference type="PANTHER" id="PTHR10194:SF60">
    <property type="entry name" value="RAS GTPASE-ACTIVATING PROTEIN RASKOL"/>
    <property type="match status" value="1"/>
</dbReference>
<dbReference type="EMBL" id="UYSG01000030">
    <property type="protein sequence ID" value="VDL14383.1"/>
    <property type="molecule type" value="Genomic_DNA"/>
</dbReference>
<evidence type="ECO:0000259" key="3">
    <source>
        <dbReference type="PROSITE" id="PS50018"/>
    </source>
</evidence>
<feature type="region of interest" description="Disordered" evidence="2">
    <location>
        <begin position="888"/>
        <end position="924"/>
    </location>
</feature>
<feature type="region of interest" description="Disordered" evidence="2">
    <location>
        <begin position="334"/>
        <end position="397"/>
    </location>
</feature>
<dbReference type="InterPro" id="IPR039360">
    <property type="entry name" value="Ras_GTPase"/>
</dbReference>
<dbReference type="PROSITE" id="PS00509">
    <property type="entry name" value="RAS_GTPASE_ACTIV_1"/>
    <property type="match status" value="1"/>
</dbReference>
<dbReference type="Gene3D" id="1.10.506.10">
    <property type="entry name" value="GTPase Activation - p120gap, domain 1"/>
    <property type="match status" value="1"/>
</dbReference>
<feature type="region of interest" description="Disordered" evidence="2">
    <location>
        <begin position="829"/>
        <end position="853"/>
    </location>
</feature>
<dbReference type="GO" id="GO:0005096">
    <property type="term" value="F:GTPase activator activity"/>
    <property type="evidence" value="ECO:0007669"/>
    <property type="project" value="UniProtKB-KW"/>
</dbReference>
<gene>
    <name evidence="4" type="ORF">HDID_LOCUS249</name>
</gene>
<feature type="compositionally biased region" description="Low complexity" evidence="2">
    <location>
        <begin position="448"/>
        <end position="459"/>
    </location>
</feature>
<feature type="compositionally biased region" description="Polar residues" evidence="2">
    <location>
        <begin position="147"/>
        <end position="164"/>
    </location>
</feature>
<proteinExistence type="predicted"/>
<dbReference type="InterPro" id="IPR008936">
    <property type="entry name" value="Rho_GTPase_activation_prot"/>
</dbReference>
<feature type="compositionally biased region" description="Basic and acidic residues" evidence="2">
    <location>
        <begin position="794"/>
        <end position="803"/>
    </location>
</feature>
<sequence>MLDVFSSFRAALEPSKGAEFCDKLISACIFLRFVCPAILTPSLFGLASTFPGESNCQRNLTLVAKSLQSLANLSTFGDKEFFMRFMNAYVEAQIPVMRRFLRDISSLPGVLERSTSEHTTSPVASNIDCGYELACLQNICQELLNPPNGQQNPSSTSSIFLSGNTTSPTESLPPSLSRLPKIIAHLENLKNGIGLPANDFMEGRVTSDSSYASVNSTKRLPALAMPYATSYSVKSDILNPLPRFYLPMEESTSDFSSASVPRQSIPDLNAIGSPIAKPKAVRPTTVRLPGSDGYQHQSNLSDVVMTSPKKTIPFGEDKTDDRVTMRELLKGSAFRRNSGGGRHDVDYDDPYTDEVYDSTHASRRRTTYDAPYEGEDKSGGSGGQMTSSSGASPVHTLQFPSPPYSAFSLYRRPFVPNSPEALQMECSTSSPLTAPPAPSQINTLAISRSSSGIASAEQSSPRKTHQHHGTHHHHSTVARDPLKTTTSATPSNSENVILEPRPNPIITHFRSHLSRSSTASSSLTNNNKQESSTTSTTQHHYPYRQVTNASLAINHPPPTVTSLIATPGKSTTTAQKKSSSAVGTSIFPMDYDFGDYYAGQAAIDDMGTMGTSSSSWNFETDNRRQLSVKKNSEQSEASGYGPTQPVPAENEQLLTSTLEELGDAVAWLERERNDLLSMQERRLSNNRSRSRPIQSPNYAPLTLPSKGPSLTIQTPIVSEISPPTSKTTQLRLHPHTSTPSLHWLNYNPDESSVLTKSTNSLIEHTHPQHKTHRSAVSKTFTLTRSGSASVSPRRSRESSDSSDTHPTVPVRRQRTTTLVLSKPSVPGVATTVVGTNGPVHRSSPQTPVGIRRLSNKNDCSDELEFVVLHPHRPRPHPQSYVSTSNCNIFTPNNASQNQSKSQASTTQRRTTGGVYILSSSPLTS</sequence>
<feature type="compositionally biased region" description="Low complexity" evidence="2">
    <location>
        <begin position="165"/>
        <end position="174"/>
    </location>
</feature>
<feature type="region of interest" description="Disordered" evidence="2">
    <location>
        <begin position="764"/>
        <end position="813"/>
    </location>
</feature>
<evidence type="ECO:0000256" key="1">
    <source>
        <dbReference type="ARBA" id="ARBA00022468"/>
    </source>
</evidence>
<dbReference type="PANTHER" id="PTHR10194">
    <property type="entry name" value="RAS GTPASE-ACTIVATING PROTEINS"/>
    <property type="match status" value="1"/>
</dbReference>
<feature type="domain" description="Ras-GAP" evidence="3">
    <location>
        <begin position="1"/>
        <end position="72"/>
    </location>
</feature>
<dbReference type="Pfam" id="PF00616">
    <property type="entry name" value="RasGAP"/>
    <property type="match status" value="1"/>
</dbReference>
<feature type="compositionally biased region" description="Polar residues" evidence="2">
    <location>
        <begin position="776"/>
        <end position="786"/>
    </location>
</feature>
<dbReference type="OrthoDB" id="1562946at2759"/>
<feature type="region of interest" description="Disordered" evidence="2">
    <location>
        <begin position="448"/>
        <end position="581"/>
    </location>
</feature>
<dbReference type="InterPro" id="IPR001936">
    <property type="entry name" value="RasGAP_dom"/>
</dbReference>
<protein>
    <recommendedName>
        <fullName evidence="3">Ras-GAP domain-containing protein</fullName>
    </recommendedName>
</protein>